<accession>A0ABR5J939</accession>
<evidence type="ECO:0000313" key="8">
    <source>
        <dbReference type="EMBL" id="KOG89889.1"/>
    </source>
</evidence>
<comment type="caution">
    <text evidence="8">The sequence shown here is derived from an EMBL/GenBank/DDBJ whole genome shotgun (WGS) entry which is preliminary data.</text>
</comment>
<feature type="domain" description="Peptidase S26" evidence="7">
    <location>
        <begin position="13"/>
        <end position="135"/>
    </location>
</feature>
<dbReference type="Gene3D" id="2.10.109.10">
    <property type="entry name" value="Umud Fragment, subunit A"/>
    <property type="match status" value="1"/>
</dbReference>
<dbReference type="Proteomes" id="UP000037020">
    <property type="component" value="Unassembled WGS sequence"/>
</dbReference>
<keyword evidence="9" id="KW-1185">Reference proteome</keyword>
<keyword evidence="5" id="KW-0378">Hydrolase</keyword>
<comment type="similarity">
    <text evidence="3">Belongs to the peptidase S26 family.</text>
</comment>
<dbReference type="CDD" id="cd06530">
    <property type="entry name" value="S26_SPase_I"/>
    <property type="match status" value="1"/>
</dbReference>
<dbReference type="PANTHER" id="PTHR43390">
    <property type="entry name" value="SIGNAL PEPTIDASE I"/>
    <property type="match status" value="1"/>
</dbReference>
<dbReference type="InterPro" id="IPR036286">
    <property type="entry name" value="LexA/Signal_pep-like_sf"/>
</dbReference>
<proteinExistence type="inferred from homology"/>
<gene>
    <name evidence="8" type="ORF">ADK38_11755</name>
</gene>
<dbReference type="PRINTS" id="PR00727">
    <property type="entry name" value="LEADERPTASE"/>
</dbReference>
<dbReference type="SUPFAM" id="SSF51306">
    <property type="entry name" value="LexA/Signal peptidase"/>
    <property type="match status" value="1"/>
</dbReference>
<evidence type="ECO:0000256" key="2">
    <source>
        <dbReference type="ARBA" id="ARBA00004401"/>
    </source>
</evidence>
<dbReference type="RefSeq" id="WP_048831474.1">
    <property type="nucleotide sequence ID" value="NZ_JBIRHZ010000007.1"/>
</dbReference>
<dbReference type="PANTHER" id="PTHR43390:SF1">
    <property type="entry name" value="CHLOROPLAST PROCESSING PEPTIDASE"/>
    <property type="match status" value="1"/>
</dbReference>
<evidence type="ECO:0000256" key="5">
    <source>
        <dbReference type="ARBA" id="ARBA00022801"/>
    </source>
</evidence>
<name>A0ABR5J939_9ACTN</name>
<dbReference type="EMBL" id="LGUT01000982">
    <property type="protein sequence ID" value="KOG89889.1"/>
    <property type="molecule type" value="Genomic_DNA"/>
</dbReference>
<dbReference type="InterPro" id="IPR000223">
    <property type="entry name" value="Pept_S26A_signal_pept_1"/>
</dbReference>
<dbReference type="InterPro" id="IPR019533">
    <property type="entry name" value="Peptidase_S26"/>
</dbReference>
<feature type="compositionally biased region" description="Polar residues" evidence="6">
    <location>
        <begin position="97"/>
        <end position="119"/>
    </location>
</feature>
<evidence type="ECO:0000256" key="6">
    <source>
        <dbReference type="SAM" id="MobiDB-lite"/>
    </source>
</evidence>
<comment type="catalytic activity">
    <reaction evidence="1">
        <text>Cleavage of hydrophobic, N-terminal signal or leader sequences from secreted and periplasmic proteins.</text>
        <dbReference type="EC" id="3.4.21.89"/>
    </reaction>
</comment>
<feature type="region of interest" description="Disordered" evidence="6">
    <location>
        <begin position="85"/>
        <end position="119"/>
    </location>
</feature>
<organism evidence="8 9">
    <name type="scientific">Streptomyces varsoviensis</name>
    <dbReference type="NCBI Taxonomy" id="67373"/>
    <lineage>
        <taxon>Bacteria</taxon>
        <taxon>Bacillati</taxon>
        <taxon>Actinomycetota</taxon>
        <taxon>Actinomycetes</taxon>
        <taxon>Kitasatosporales</taxon>
        <taxon>Streptomycetaceae</taxon>
        <taxon>Streptomyces</taxon>
    </lineage>
</organism>
<comment type="subcellular location">
    <subcellularLocation>
        <location evidence="2">Cell membrane</location>
        <topology evidence="2">Single-pass type II membrane protein</topology>
    </subcellularLocation>
</comment>
<evidence type="ECO:0000256" key="4">
    <source>
        <dbReference type="ARBA" id="ARBA00013208"/>
    </source>
</evidence>
<dbReference type="PROSITE" id="PS00761">
    <property type="entry name" value="SPASE_I_3"/>
    <property type="match status" value="1"/>
</dbReference>
<evidence type="ECO:0000256" key="1">
    <source>
        <dbReference type="ARBA" id="ARBA00000677"/>
    </source>
</evidence>
<dbReference type="Pfam" id="PF10502">
    <property type="entry name" value="Peptidase_S26"/>
    <property type="match status" value="2"/>
</dbReference>
<reference evidence="8 9" key="1">
    <citation type="submission" date="2015-07" db="EMBL/GenBank/DDBJ databases">
        <authorList>
            <person name="Ju K.-S."/>
            <person name="Doroghazi J.R."/>
            <person name="Metcalf W.W."/>
        </authorList>
    </citation>
    <scope>NUCLEOTIDE SEQUENCE [LARGE SCALE GENOMIC DNA]</scope>
    <source>
        <strain evidence="8 9">NRRL B-3589</strain>
    </source>
</reference>
<sequence>MRSAGRRLAPFAFALLAAPLLSLLLARRRFAVITVAGASMEPAYTSGDRVLIRRLGRRGGGGVGNRADEWVGRRIGKGSVVVATWRPPSGHPPEDLASTSATPTPHQTADQQPDVPSTARSRLIKRVVAGPGDPVPEGLGPALGAEAGRPVPPDSFVVLGDNAAHSHDSRHTGYLRRDDIVGLVVRRLARGR</sequence>
<evidence type="ECO:0000313" key="9">
    <source>
        <dbReference type="Proteomes" id="UP000037020"/>
    </source>
</evidence>
<protein>
    <recommendedName>
        <fullName evidence="4">signal peptidase I</fullName>
        <ecNumber evidence="4">3.4.21.89</ecNumber>
    </recommendedName>
</protein>
<feature type="domain" description="Peptidase S26" evidence="7">
    <location>
        <begin position="147"/>
        <end position="185"/>
    </location>
</feature>
<dbReference type="InterPro" id="IPR019758">
    <property type="entry name" value="Pept_S26A_signal_pept_1_CS"/>
</dbReference>
<evidence type="ECO:0000256" key="3">
    <source>
        <dbReference type="ARBA" id="ARBA00009370"/>
    </source>
</evidence>
<evidence type="ECO:0000259" key="7">
    <source>
        <dbReference type="Pfam" id="PF10502"/>
    </source>
</evidence>
<dbReference type="EC" id="3.4.21.89" evidence="4"/>